<dbReference type="Gene3D" id="1.20.5.1930">
    <property type="match status" value="1"/>
</dbReference>
<evidence type="ECO:0000256" key="10">
    <source>
        <dbReference type="ARBA" id="ARBA00022989"/>
    </source>
</evidence>
<dbReference type="InterPro" id="IPR003594">
    <property type="entry name" value="HATPase_dom"/>
</dbReference>
<keyword evidence="10 12" id="KW-1133">Transmembrane helix</keyword>
<evidence type="ECO:0000313" key="14">
    <source>
        <dbReference type="EMBL" id="PUA80051.1"/>
    </source>
</evidence>
<dbReference type="PROSITE" id="PS50885">
    <property type="entry name" value="HAMP"/>
    <property type="match status" value="1"/>
</dbReference>
<evidence type="ECO:0000256" key="9">
    <source>
        <dbReference type="ARBA" id="ARBA00022840"/>
    </source>
</evidence>
<dbReference type="Pfam" id="PF02518">
    <property type="entry name" value="HATPase_c"/>
    <property type="match status" value="1"/>
</dbReference>
<dbReference type="GO" id="GO:0046983">
    <property type="term" value="F:protein dimerization activity"/>
    <property type="evidence" value="ECO:0007669"/>
    <property type="project" value="InterPro"/>
</dbReference>
<dbReference type="InterPro" id="IPR050482">
    <property type="entry name" value="Sensor_HK_TwoCompSys"/>
</dbReference>
<reference evidence="14 15" key="1">
    <citation type="submission" date="2018-03" db="EMBL/GenBank/DDBJ databases">
        <authorList>
            <person name="Keele B.F."/>
        </authorList>
    </citation>
    <scope>NUCLEOTIDE SEQUENCE [LARGE SCALE GENOMIC DNA]</scope>
    <source>
        <strain evidence="14 15">IB-3</strain>
    </source>
</reference>
<accession>A0A2R7YUN6</accession>
<dbReference type="Pfam" id="PF07730">
    <property type="entry name" value="HisKA_3"/>
    <property type="match status" value="1"/>
</dbReference>
<evidence type="ECO:0000256" key="4">
    <source>
        <dbReference type="ARBA" id="ARBA00022553"/>
    </source>
</evidence>
<keyword evidence="5" id="KW-0808">Transferase</keyword>
<dbReference type="AlphaFoldDB" id="A0A2R7YUN6"/>
<keyword evidence="4" id="KW-0597">Phosphoprotein</keyword>
<keyword evidence="11" id="KW-0902">Two-component regulatory system</keyword>
<evidence type="ECO:0000256" key="12">
    <source>
        <dbReference type="SAM" id="Phobius"/>
    </source>
</evidence>
<dbReference type="GO" id="GO:0000155">
    <property type="term" value="F:phosphorelay sensor kinase activity"/>
    <property type="evidence" value="ECO:0007669"/>
    <property type="project" value="InterPro"/>
</dbReference>
<gene>
    <name evidence="14" type="ORF">C7S10_15970</name>
</gene>
<dbReference type="Proteomes" id="UP000244867">
    <property type="component" value="Unassembled WGS sequence"/>
</dbReference>
<dbReference type="SUPFAM" id="SSF55874">
    <property type="entry name" value="ATPase domain of HSP90 chaperone/DNA topoisomerase II/histidine kinase"/>
    <property type="match status" value="1"/>
</dbReference>
<dbReference type="GO" id="GO:0005524">
    <property type="term" value="F:ATP binding"/>
    <property type="evidence" value="ECO:0007669"/>
    <property type="project" value="UniProtKB-KW"/>
</dbReference>
<proteinExistence type="predicted"/>
<dbReference type="OrthoDB" id="144293at2"/>
<organism evidence="14 15">
    <name type="scientific">Nocardioides currus</name>
    <dbReference type="NCBI Taxonomy" id="2133958"/>
    <lineage>
        <taxon>Bacteria</taxon>
        <taxon>Bacillati</taxon>
        <taxon>Actinomycetota</taxon>
        <taxon>Actinomycetes</taxon>
        <taxon>Propionibacteriales</taxon>
        <taxon>Nocardioidaceae</taxon>
        <taxon>Nocardioides</taxon>
    </lineage>
</organism>
<sequence length="316" mass="33123">MASDLSLSTRVIVINGLLFAAGTAVLALSPATVSSQPVLSESVVLLVGLAVMIVANSVLVRRALRPLERLRHQLTSAASAAPEERVAVPASGVTRPVSVAVNDLLERIDDAQRASAAAALAAQESERSRIAQELHDGVGQSLTAVLLELKLLSESAPSPSLDRVRDGVRASLDEVRSVARTLRPHVLEDLGLRSALAALTQDLFGSTRTHVRRGIMPGLPDLPADVELVVFRVAQEALTNVARHAEATTVELSLGMVGREIELRVTDDGHGLPRGAEGTGLRGMRERAALVGGRIDVARRDGGGTVAALRVPVAAP</sequence>
<evidence type="ECO:0000256" key="5">
    <source>
        <dbReference type="ARBA" id="ARBA00022679"/>
    </source>
</evidence>
<evidence type="ECO:0000256" key="3">
    <source>
        <dbReference type="ARBA" id="ARBA00012438"/>
    </source>
</evidence>
<protein>
    <recommendedName>
        <fullName evidence="3">histidine kinase</fullName>
        <ecNumber evidence="3">2.7.13.3</ecNumber>
    </recommendedName>
</protein>
<comment type="subcellular location">
    <subcellularLocation>
        <location evidence="2">Membrane</location>
    </subcellularLocation>
</comment>
<dbReference type="CDD" id="cd16917">
    <property type="entry name" value="HATPase_UhpB-NarQ-NarX-like"/>
    <property type="match status" value="1"/>
</dbReference>
<keyword evidence="9" id="KW-0067">ATP-binding</keyword>
<comment type="catalytic activity">
    <reaction evidence="1">
        <text>ATP + protein L-histidine = ADP + protein N-phospho-L-histidine.</text>
        <dbReference type="EC" id="2.7.13.3"/>
    </reaction>
</comment>
<feature type="transmembrane region" description="Helical" evidence="12">
    <location>
        <begin position="12"/>
        <end position="31"/>
    </location>
</feature>
<keyword evidence="12" id="KW-0472">Membrane</keyword>
<keyword evidence="6 12" id="KW-0812">Transmembrane</keyword>
<dbReference type="GO" id="GO:0016020">
    <property type="term" value="C:membrane"/>
    <property type="evidence" value="ECO:0007669"/>
    <property type="project" value="UniProtKB-SubCell"/>
</dbReference>
<evidence type="ECO:0000256" key="7">
    <source>
        <dbReference type="ARBA" id="ARBA00022741"/>
    </source>
</evidence>
<evidence type="ECO:0000256" key="2">
    <source>
        <dbReference type="ARBA" id="ARBA00004370"/>
    </source>
</evidence>
<evidence type="ECO:0000256" key="8">
    <source>
        <dbReference type="ARBA" id="ARBA00022777"/>
    </source>
</evidence>
<evidence type="ECO:0000256" key="6">
    <source>
        <dbReference type="ARBA" id="ARBA00022692"/>
    </source>
</evidence>
<comment type="caution">
    <text evidence="14">The sequence shown here is derived from an EMBL/GenBank/DDBJ whole genome shotgun (WGS) entry which is preliminary data.</text>
</comment>
<keyword evidence="15" id="KW-1185">Reference proteome</keyword>
<dbReference type="EMBL" id="PYXZ01000007">
    <property type="protein sequence ID" value="PUA80051.1"/>
    <property type="molecule type" value="Genomic_DNA"/>
</dbReference>
<keyword evidence="8 14" id="KW-0418">Kinase</keyword>
<evidence type="ECO:0000313" key="15">
    <source>
        <dbReference type="Proteomes" id="UP000244867"/>
    </source>
</evidence>
<dbReference type="EC" id="2.7.13.3" evidence="3"/>
<dbReference type="Gene3D" id="3.30.565.10">
    <property type="entry name" value="Histidine kinase-like ATPase, C-terminal domain"/>
    <property type="match status" value="1"/>
</dbReference>
<dbReference type="PANTHER" id="PTHR24421">
    <property type="entry name" value="NITRATE/NITRITE SENSOR PROTEIN NARX-RELATED"/>
    <property type="match status" value="1"/>
</dbReference>
<dbReference type="InterPro" id="IPR003660">
    <property type="entry name" value="HAMP_dom"/>
</dbReference>
<keyword evidence="7" id="KW-0547">Nucleotide-binding</keyword>
<name>A0A2R7YUN6_9ACTN</name>
<evidence type="ECO:0000256" key="11">
    <source>
        <dbReference type="ARBA" id="ARBA00023012"/>
    </source>
</evidence>
<dbReference type="RefSeq" id="WP_108345441.1">
    <property type="nucleotide sequence ID" value="NZ_PYXZ01000007.1"/>
</dbReference>
<feature type="domain" description="HAMP" evidence="13">
    <location>
        <begin position="61"/>
        <end position="113"/>
    </location>
</feature>
<evidence type="ECO:0000259" key="13">
    <source>
        <dbReference type="PROSITE" id="PS50885"/>
    </source>
</evidence>
<feature type="transmembrane region" description="Helical" evidence="12">
    <location>
        <begin position="43"/>
        <end position="64"/>
    </location>
</feature>
<dbReference type="SMART" id="SM00387">
    <property type="entry name" value="HATPase_c"/>
    <property type="match status" value="1"/>
</dbReference>
<dbReference type="InterPro" id="IPR011712">
    <property type="entry name" value="Sig_transdc_His_kin_sub3_dim/P"/>
</dbReference>
<dbReference type="InterPro" id="IPR036890">
    <property type="entry name" value="HATPase_C_sf"/>
</dbReference>
<dbReference type="PANTHER" id="PTHR24421:SF10">
    <property type="entry name" value="NITRATE_NITRITE SENSOR PROTEIN NARQ"/>
    <property type="match status" value="1"/>
</dbReference>
<evidence type="ECO:0000256" key="1">
    <source>
        <dbReference type="ARBA" id="ARBA00000085"/>
    </source>
</evidence>